<dbReference type="PANTHER" id="PTHR36694:SF11">
    <property type="entry name" value="LP21121P-RELATED"/>
    <property type="match status" value="1"/>
</dbReference>
<evidence type="ECO:0000313" key="2">
    <source>
        <dbReference type="EMBL" id="SSX06401.1"/>
    </source>
</evidence>
<evidence type="ECO:0000313" key="3">
    <source>
        <dbReference type="EMBL" id="SSX26754.1"/>
    </source>
</evidence>
<feature type="transmembrane region" description="Helical" evidence="1">
    <location>
        <begin position="21"/>
        <end position="40"/>
    </location>
</feature>
<dbReference type="AlphaFoldDB" id="A0A336M8V4"/>
<dbReference type="VEuPathDB" id="VectorBase:CSON013818"/>
<reference evidence="2" key="1">
    <citation type="submission" date="2018-04" db="EMBL/GenBank/DDBJ databases">
        <authorList>
            <person name="Go L.Y."/>
            <person name="Mitchell J.A."/>
        </authorList>
    </citation>
    <scope>NUCLEOTIDE SEQUENCE</scope>
    <source>
        <tissue evidence="2">Whole organism</tissue>
    </source>
</reference>
<sequence>MGIFERLPRVSTCCCGFDLEIGVYFLALWQLTYGILYIFMTLNHLDPEIPELMEFNNSNTEIYDEYDDVSEENVYEVSSSSLYWHLTFDGLVIVFALILFYGLIRRSTLAIKVYIICEFVMTSFSAFHFILILMLHFLGHPKLENMSKFVLVIETTRQLIIVPLTAYCLICCNSFIQELKHQQEREGRDQSTVDYQPMSNEEYDLHTI</sequence>
<evidence type="ECO:0000256" key="1">
    <source>
        <dbReference type="SAM" id="Phobius"/>
    </source>
</evidence>
<gene>
    <name evidence="3" type="primary">CSON013818</name>
</gene>
<feature type="transmembrane region" description="Helical" evidence="1">
    <location>
        <begin position="113"/>
        <end position="138"/>
    </location>
</feature>
<feature type="transmembrane region" description="Helical" evidence="1">
    <location>
        <begin position="82"/>
        <end position="101"/>
    </location>
</feature>
<dbReference type="PANTHER" id="PTHR36694">
    <property type="entry name" value="PASIFLORA 1, ISOFORM A-RELATED"/>
    <property type="match status" value="1"/>
</dbReference>
<proteinExistence type="predicted"/>
<accession>A0A336M8V4</accession>
<reference evidence="3" key="2">
    <citation type="submission" date="2018-07" db="EMBL/GenBank/DDBJ databases">
        <authorList>
            <person name="Quirk P.G."/>
            <person name="Krulwich T.A."/>
        </authorList>
    </citation>
    <scope>NUCLEOTIDE SEQUENCE</scope>
</reference>
<keyword evidence="1" id="KW-0812">Transmembrane</keyword>
<keyword evidence="1" id="KW-1133">Transmembrane helix</keyword>
<dbReference type="EMBL" id="UFQT01000718">
    <property type="protein sequence ID" value="SSX26754.1"/>
    <property type="molecule type" value="Genomic_DNA"/>
</dbReference>
<name>A0A336M8V4_CULSO</name>
<protein>
    <submittedName>
        <fullName evidence="3">CSON013818 protein</fullName>
    </submittedName>
</protein>
<organism evidence="3">
    <name type="scientific">Culicoides sonorensis</name>
    <name type="common">Biting midge</name>
    <dbReference type="NCBI Taxonomy" id="179676"/>
    <lineage>
        <taxon>Eukaryota</taxon>
        <taxon>Metazoa</taxon>
        <taxon>Ecdysozoa</taxon>
        <taxon>Arthropoda</taxon>
        <taxon>Hexapoda</taxon>
        <taxon>Insecta</taxon>
        <taxon>Pterygota</taxon>
        <taxon>Neoptera</taxon>
        <taxon>Endopterygota</taxon>
        <taxon>Diptera</taxon>
        <taxon>Nematocera</taxon>
        <taxon>Chironomoidea</taxon>
        <taxon>Ceratopogonidae</taxon>
        <taxon>Ceratopogoninae</taxon>
        <taxon>Culicoides</taxon>
        <taxon>Monoculicoides</taxon>
    </lineage>
</organism>
<feature type="transmembrane region" description="Helical" evidence="1">
    <location>
        <begin position="158"/>
        <end position="176"/>
    </location>
</feature>
<keyword evidence="1" id="KW-0472">Membrane</keyword>
<dbReference type="EMBL" id="UFQS01000718">
    <property type="protein sequence ID" value="SSX06401.1"/>
    <property type="molecule type" value="Genomic_DNA"/>
</dbReference>